<comment type="caution">
    <text evidence="1">The sequence shown here is derived from an EMBL/GenBank/DDBJ whole genome shotgun (WGS) entry which is preliminary data.</text>
</comment>
<organism evidence="1 2">
    <name type="scientific">Fusarium keratoplasticum</name>
    <dbReference type="NCBI Taxonomy" id="1328300"/>
    <lineage>
        <taxon>Eukaryota</taxon>
        <taxon>Fungi</taxon>
        <taxon>Dikarya</taxon>
        <taxon>Ascomycota</taxon>
        <taxon>Pezizomycotina</taxon>
        <taxon>Sordariomycetes</taxon>
        <taxon>Hypocreomycetidae</taxon>
        <taxon>Hypocreales</taxon>
        <taxon>Nectriaceae</taxon>
        <taxon>Fusarium</taxon>
        <taxon>Fusarium solani species complex</taxon>
    </lineage>
</organism>
<name>A0ACC0QT27_9HYPO</name>
<evidence type="ECO:0000313" key="1">
    <source>
        <dbReference type="EMBL" id="KAI8666471.1"/>
    </source>
</evidence>
<dbReference type="Proteomes" id="UP001065298">
    <property type="component" value="Chromosome 6"/>
</dbReference>
<accession>A0ACC0QT27</accession>
<sequence>MASWRFDSSLLDSVCRGLGIITNEEEMAPYPTTHETPGPDTTDPPPPYEDHVESSRKIWQIRFEFMSDRQEFKKRGSLRPLLDWSADLELETWDIAGVMRDGLFLTQDNVQEEEGHARHLYWPEKKRWSYTRCYTIVDSRWSGYLQVYSWDIRPVANFRLQHLTADKVCLARVEDEEEYTVYCYNVDEPERSANFIYDDMPMGGLWPWPKEG</sequence>
<keyword evidence="2" id="KW-1185">Reference proteome</keyword>
<dbReference type="EMBL" id="CM046508">
    <property type="protein sequence ID" value="KAI8666471.1"/>
    <property type="molecule type" value="Genomic_DNA"/>
</dbReference>
<reference evidence="1" key="1">
    <citation type="submission" date="2022-06" db="EMBL/GenBank/DDBJ databases">
        <title>Fusarium solani species complex genomes reveal bases of compartmentalisation and animal pathogenesis.</title>
        <authorList>
            <person name="Tsai I.J."/>
        </authorList>
    </citation>
    <scope>NUCLEOTIDE SEQUENCE</scope>
    <source>
        <strain evidence="1">Fu6.1</strain>
    </source>
</reference>
<protein>
    <submittedName>
        <fullName evidence="1">Uncharacterized protein</fullName>
    </submittedName>
</protein>
<evidence type="ECO:0000313" key="2">
    <source>
        <dbReference type="Proteomes" id="UP001065298"/>
    </source>
</evidence>
<proteinExistence type="predicted"/>
<gene>
    <name evidence="1" type="ORF">NCS57_00871900</name>
</gene>